<dbReference type="SUPFAM" id="SSF51261">
    <property type="entry name" value="Duplicated hybrid motif"/>
    <property type="match status" value="1"/>
</dbReference>
<dbReference type="EMBL" id="BJWH01000014">
    <property type="protein sequence ID" value="GEL99131.1"/>
    <property type="molecule type" value="Genomic_DNA"/>
</dbReference>
<evidence type="ECO:0000259" key="3">
    <source>
        <dbReference type="Pfam" id="PF01551"/>
    </source>
</evidence>
<accession>A0A511JMB3</accession>
<comment type="caution">
    <text evidence="4">The sequence shown here is derived from an EMBL/GenBank/DDBJ whole genome shotgun (WGS) entry which is preliminary data.</text>
</comment>
<dbReference type="Pfam" id="PF01551">
    <property type="entry name" value="Peptidase_M23"/>
    <property type="match status" value="1"/>
</dbReference>
<dbReference type="InterPro" id="IPR016047">
    <property type="entry name" value="M23ase_b-sheet_dom"/>
</dbReference>
<evidence type="ECO:0000256" key="1">
    <source>
        <dbReference type="ARBA" id="ARBA00022729"/>
    </source>
</evidence>
<gene>
    <name evidence="4" type="ORF">CTE05_26780</name>
</gene>
<feature type="signal peptide" evidence="2">
    <location>
        <begin position="1"/>
        <end position="31"/>
    </location>
</feature>
<proteinExistence type="predicted"/>
<dbReference type="PANTHER" id="PTHR21666">
    <property type="entry name" value="PEPTIDASE-RELATED"/>
    <property type="match status" value="1"/>
</dbReference>
<sequence>MTRRLPAARLATALGTAVLLLGLMTVAAATAGTAGPPGSPPPATYRLPLTGAADVVRDFEPPPVRWAAGHRGVDLRSSLGAEVVSPVPGVVTFAGTVGGRPVVTVTDGEGRRSSVEPLAPAVEVGQLVPAGAVLGTVVAEGSHCAPGACLHWGVRVDDEYVDPLSLLPGAGPAVLLPLEAGG</sequence>
<keyword evidence="5" id="KW-1185">Reference proteome</keyword>
<dbReference type="Proteomes" id="UP000321049">
    <property type="component" value="Unassembled WGS sequence"/>
</dbReference>
<dbReference type="InterPro" id="IPR050570">
    <property type="entry name" value="Cell_wall_metabolism_enzyme"/>
</dbReference>
<evidence type="ECO:0000256" key="2">
    <source>
        <dbReference type="SAM" id="SignalP"/>
    </source>
</evidence>
<dbReference type="CDD" id="cd12797">
    <property type="entry name" value="M23_peptidase"/>
    <property type="match status" value="1"/>
</dbReference>
<dbReference type="AlphaFoldDB" id="A0A511JMB3"/>
<feature type="chain" id="PRO_5039384921" description="M23ase beta-sheet core domain-containing protein" evidence="2">
    <location>
        <begin position="32"/>
        <end position="182"/>
    </location>
</feature>
<reference evidence="4 5" key="1">
    <citation type="submission" date="2019-07" db="EMBL/GenBank/DDBJ databases">
        <title>Whole genome shotgun sequence of Cellulomonas terrae NBRC 100819.</title>
        <authorList>
            <person name="Hosoyama A."/>
            <person name="Uohara A."/>
            <person name="Ohji S."/>
            <person name="Ichikawa N."/>
        </authorList>
    </citation>
    <scope>NUCLEOTIDE SEQUENCE [LARGE SCALE GENOMIC DNA]</scope>
    <source>
        <strain evidence="4 5">NBRC 100819</strain>
    </source>
</reference>
<protein>
    <recommendedName>
        <fullName evidence="3">M23ase beta-sheet core domain-containing protein</fullName>
    </recommendedName>
</protein>
<dbReference type="PANTHER" id="PTHR21666:SF289">
    <property type="entry name" value="L-ALA--D-GLU ENDOPEPTIDASE"/>
    <property type="match status" value="1"/>
</dbReference>
<keyword evidence="1 2" id="KW-0732">Signal</keyword>
<dbReference type="OrthoDB" id="5245088at2"/>
<name>A0A511JMB3_9CELL</name>
<organism evidence="4 5">
    <name type="scientific">Cellulomonas terrae</name>
    <dbReference type="NCBI Taxonomy" id="311234"/>
    <lineage>
        <taxon>Bacteria</taxon>
        <taxon>Bacillati</taxon>
        <taxon>Actinomycetota</taxon>
        <taxon>Actinomycetes</taxon>
        <taxon>Micrococcales</taxon>
        <taxon>Cellulomonadaceae</taxon>
        <taxon>Cellulomonas</taxon>
    </lineage>
</organism>
<dbReference type="Gene3D" id="2.70.70.10">
    <property type="entry name" value="Glucose Permease (Domain IIA)"/>
    <property type="match status" value="1"/>
</dbReference>
<feature type="domain" description="M23ase beta-sheet core" evidence="3">
    <location>
        <begin position="69"/>
        <end position="163"/>
    </location>
</feature>
<dbReference type="RefSeq" id="WP_146846801.1">
    <property type="nucleotide sequence ID" value="NZ_BJWH01000014.1"/>
</dbReference>
<dbReference type="GO" id="GO:0004222">
    <property type="term" value="F:metalloendopeptidase activity"/>
    <property type="evidence" value="ECO:0007669"/>
    <property type="project" value="TreeGrafter"/>
</dbReference>
<evidence type="ECO:0000313" key="5">
    <source>
        <dbReference type="Proteomes" id="UP000321049"/>
    </source>
</evidence>
<evidence type="ECO:0000313" key="4">
    <source>
        <dbReference type="EMBL" id="GEL99131.1"/>
    </source>
</evidence>
<dbReference type="InterPro" id="IPR011055">
    <property type="entry name" value="Dup_hybrid_motif"/>
</dbReference>